<dbReference type="InterPro" id="IPR000192">
    <property type="entry name" value="Aminotrans_V_dom"/>
</dbReference>
<reference evidence="2" key="1">
    <citation type="submission" date="2018-05" db="EMBL/GenBank/DDBJ databases">
        <authorList>
            <person name="Lanie J.A."/>
            <person name="Ng W.-L."/>
            <person name="Kazmierczak K.M."/>
            <person name="Andrzejewski T.M."/>
            <person name="Davidsen T.M."/>
            <person name="Wayne K.J."/>
            <person name="Tettelin H."/>
            <person name="Glass J.I."/>
            <person name="Rusch D."/>
            <person name="Podicherti R."/>
            <person name="Tsui H.-C.T."/>
            <person name="Winkler M.E."/>
        </authorList>
    </citation>
    <scope>NUCLEOTIDE SEQUENCE</scope>
</reference>
<feature type="non-terminal residue" evidence="2">
    <location>
        <position position="1"/>
    </location>
</feature>
<dbReference type="AlphaFoldDB" id="A0A382QGU7"/>
<dbReference type="SUPFAM" id="SSF53383">
    <property type="entry name" value="PLP-dependent transferases"/>
    <property type="match status" value="1"/>
</dbReference>
<dbReference type="InterPro" id="IPR015424">
    <property type="entry name" value="PyrdxlP-dep_Trfase"/>
</dbReference>
<evidence type="ECO:0000259" key="1">
    <source>
        <dbReference type="Pfam" id="PF00266"/>
    </source>
</evidence>
<dbReference type="PANTHER" id="PTHR43586">
    <property type="entry name" value="CYSTEINE DESULFURASE"/>
    <property type="match status" value="1"/>
</dbReference>
<name>A0A382QGU7_9ZZZZ</name>
<dbReference type="Gene3D" id="3.40.640.10">
    <property type="entry name" value="Type I PLP-dependent aspartate aminotransferase-like (Major domain)"/>
    <property type="match status" value="1"/>
</dbReference>
<gene>
    <name evidence="2" type="ORF">METZ01_LOCUS337014</name>
</gene>
<accession>A0A382QGU7</accession>
<proteinExistence type="predicted"/>
<sequence>LRARDILFCLDAIQTLGAFPTTVEHVDFLAADAHKWLLGPCAAGVFYVRRDLQDRLAPQAFGWNNVRCPDYIAQEEMTLRTDARRYEAGSFNILGIAGLNAALGLLLEVGIESIASDLAAKRAWLVDAIRAKGFEVIFPEAESVGGITSCWREGKGLKALGKKLAAENIIASVRADRSDRDYLRFSPHFYNTPAELERAVALL</sequence>
<dbReference type="EMBL" id="UINC01114094">
    <property type="protein sequence ID" value="SVC84160.1"/>
    <property type="molecule type" value="Genomic_DNA"/>
</dbReference>
<evidence type="ECO:0000313" key="2">
    <source>
        <dbReference type="EMBL" id="SVC84160.1"/>
    </source>
</evidence>
<dbReference type="PANTHER" id="PTHR43586:SF15">
    <property type="entry name" value="BLR3095 PROTEIN"/>
    <property type="match status" value="1"/>
</dbReference>
<dbReference type="InterPro" id="IPR015422">
    <property type="entry name" value="PyrdxlP-dep_Trfase_small"/>
</dbReference>
<organism evidence="2">
    <name type="scientific">marine metagenome</name>
    <dbReference type="NCBI Taxonomy" id="408172"/>
    <lineage>
        <taxon>unclassified sequences</taxon>
        <taxon>metagenomes</taxon>
        <taxon>ecological metagenomes</taxon>
    </lineage>
</organism>
<dbReference type="Pfam" id="PF00266">
    <property type="entry name" value="Aminotran_5"/>
    <property type="match status" value="1"/>
</dbReference>
<dbReference type="InterPro" id="IPR015421">
    <property type="entry name" value="PyrdxlP-dep_Trfase_major"/>
</dbReference>
<feature type="domain" description="Aminotransferase class V" evidence="1">
    <location>
        <begin position="2"/>
        <end position="197"/>
    </location>
</feature>
<dbReference type="Gene3D" id="3.90.1150.10">
    <property type="entry name" value="Aspartate Aminotransferase, domain 1"/>
    <property type="match status" value="1"/>
</dbReference>
<protein>
    <recommendedName>
        <fullName evidence="1">Aminotransferase class V domain-containing protein</fullName>
    </recommendedName>
</protein>